<dbReference type="EMBL" id="GISG01187127">
    <property type="protein sequence ID" value="MBA4655256.1"/>
    <property type="molecule type" value="Transcribed_RNA"/>
</dbReference>
<dbReference type="AlphaFoldDB" id="A0A7C8ZZU1"/>
<name>A0A7C8ZZU1_OPUST</name>
<proteinExistence type="predicted"/>
<dbReference type="InterPro" id="IPR053085">
    <property type="entry name" value="Jasmonate-induced_protein"/>
</dbReference>
<accession>A0A7C8ZZU1</accession>
<dbReference type="PANTHER" id="PTHR36482:SF2">
    <property type="entry name" value="OS04G0308400 PROTEIN"/>
    <property type="match status" value="1"/>
</dbReference>
<protein>
    <submittedName>
        <fullName evidence="1">Uncharacterized protein</fullName>
    </submittedName>
</protein>
<reference evidence="1" key="1">
    <citation type="journal article" date="2013" name="J. Plant Res.">
        <title>Effect of fungi and light on seed germination of three Opuntia species from semiarid lands of central Mexico.</title>
        <authorList>
            <person name="Delgado-Sanchez P."/>
            <person name="Jimenez-Bremont J.F."/>
            <person name="Guerrero-Gonzalez Mde L."/>
            <person name="Flores J."/>
        </authorList>
    </citation>
    <scope>NUCLEOTIDE SEQUENCE</scope>
    <source>
        <tissue evidence="1">Cladode</tissue>
    </source>
</reference>
<dbReference type="InterPro" id="IPR049065">
    <property type="entry name" value="Nakanori"/>
</dbReference>
<dbReference type="PANTHER" id="PTHR36482">
    <property type="entry name" value="OSJNBA0024J22.15 PROTEIN"/>
    <property type="match status" value="1"/>
</dbReference>
<sequence>MNPFGTPITDETLKAMPQYIGKDITQEDRAREAMRLIHAEDKNINALSHAVDLKHDYGNGVSTLCLIYNATGGPLQLVDKNDWYGQVYKEEPPRSFDNGQWLAFLHVHPTSQAIGSEAARVLRGSTVDGDVRDYMVAWCTRWGAAENNAYTEVREKDHFPQYWEYIRGTLLENARQISKDESDPRCSSTVSIGGATTSEFIAVLQHKFGPLPEN</sequence>
<reference evidence="1" key="2">
    <citation type="submission" date="2020-07" db="EMBL/GenBank/DDBJ databases">
        <authorList>
            <person name="Vera ALvarez R."/>
            <person name="Arias-Moreno D.M."/>
            <person name="Jimenez-Jacinto V."/>
            <person name="Jimenez-Bremont J.F."/>
            <person name="Swaminathan K."/>
            <person name="Moose S.P."/>
            <person name="Guerrero-Gonzalez M.L."/>
            <person name="Marino-Ramirez L."/>
            <person name="Landsman D."/>
            <person name="Rodriguez-Kessler M."/>
            <person name="Delgado-Sanchez P."/>
        </authorList>
    </citation>
    <scope>NUCLEOTIDE SEQUENCE</scope>
    <source>
        <tissue evidence="1">Cladode</tissue>
    </source>
</reference>
<organism evidence="1">
    <name type="scientific">Opuntia streptacantha</name>
    <name type="common">Prickly pear cactus</name>
    <name type="synonym">Opuntia cardona</name>
    <dbReference type="NCBI Taxonomy" id="393608"/>
    <lineage>
        <taxon>Eukaryota</taxon>
        <taxon>Viridiplantae</taxon>
        <taxon>Streptophyta</taxon>
        <taxon>Embryophyta</taxon>
        <taxon>Tracheophyta</taxon>
        <taxon>Spermatophyta</taxon>
        <taxon>Magnoliopsida</taxon>
        <taxon>eudicotyledons</taxon>
        <taxon>Gunneridae</taxon>
        <taxon>Pentapetalae</taxon>
        <taxon>Caryophyllales</taxon>
        <taxon>Cactineae</taxon>
        <taxon>Cactaceae</taxon>
        <taxon>Opuntioideae</taxon>
        <taxon>Opuntia</taxon>
    </lineage>
</organism>
<evidence type="ECO:0000313" key="1">
    <source>
        <dbReference type="EMBL" id="MBA4655256.1"/>
    </source>
</evidence>
<dbReference type="Pfam" id="PF21230">
    <property type="entry name" value="Nakanori"/>
    <property type="match status" value="1"/>
</dbReference>